<dbReference type="GO" id="GO:0016787">
    <property type="term" value="F:hydrolase activity"/>
    <property type="evidence" value="ECO:0007669"/>
    <property type="project" value="UniProtKB-KW"/>
</dbReference>
<dbReference type="Gene3D" id="2.60.120.560">
    <property type="entry name" value="Exo-inulinase, domain 1"/>
    <property type="match status" value="1"/>
</dbReference>
<evidence type="ECO:0000259" key="10">
    <source>
        <dbReference type="Pfam" id="PF00251"/>
    </source>
</evidence>
<evidence type="ECO:0000256" key="7">
    <source>
        <dbReference type="ARBA" id="ARBA00033367"/>
    </source>
</evidence>
<keyword evidence="6 8" id="KW-0326">Glycosidase</keyword>
<evidence type="ECO:0000256" key="1">
    <source>
        <dbReference type="ARBA" id="ARBA00004914"/>
    </source>
</evidence>
<dbReference type="SMART" id="SM00640">
    <property type="entry name" value="Glyco_32"/>
    <property type="match status" value="1"/>
</dbReference>
<dbReference type="InterPro" id="IPR018053">
    <property type="entry name" value="Glyco_hydro_32_AS"/>
</dbReference>
<dbReference type="InterPro" id="IPR013189">
    <property type="entry name" value="Glyco_hydro_32_C"/>
</dbReference>
<keyword evidence="9" id="KW-0119">Carbohydrate metabolism</keyword>
<dbReference type="InterPro" id="IPR006232">
    <property type="entry name" value="Suc6P_hydrolase"/>
</dbReference>
<dbReference type="InterPro" id="IPR013320">
    <property type="entry name" value="ConA-like_dom_sf"/>
</dbReference>
<dbReference type="PANTHER" id="PTHR43101">
    <property type="entry name" value="BETA-FRUCTOSIDASE"/>
    <property type="match status" value="1"/>
</dbReference>
<dbReference type="EC" id="3.2.1.26" evidence="3 8"/>
<keyword evidence="13" id="KW-1185">Reference proteome</keyword>
<evidence type="ECO:0000256" key="2">
    <source>
        <dbReference type="ARBA" id="ARBA00009902"/>
    </source>
</evidence>
<evidence type="ECO:0000256" key="4">
    <source>
        <dbReference type="ARBA" id="ARBA00019623"/>
    </source>
</evidence>
<comment type="similarity">
    <text evidence="2 8">Belongs to the glycosyl hydrolase 32 family.</text>
</comment>
<evidence type="ECO:0000256" key="6">
    <source>
        <dbReference type="ARBA" id="ARBA00023295"/>
    </source>
</evidence>
<comment type="catalytic activity">
    <reaction evidence="8">
        <text>Hydrolysis of terminal non-reducing beta-D-fructofuranoside residues in beta-D-fructofuranosides.</text>
        <dbReference type="EC" id="3.2.1.26"/>
    </reaction>
</comment>
<dbReference type="NCBIfam" id="TIGR01322">
    <property type="entry name" value="scrB_fam"/>
    <property type="match status" value="1"/>
</dbReference>
<dbReference type="InterPro" id="IPR013148">
    <property type="entry name" value="Glyco_hydro_32_N"/>
</dbReference>
<evidence type="ECO:0000256" key="3">
    <source>
        <dbReference type="ARBA" id="ARBA00012758"/>
    </source>
</evidence>
<dbReference type="SUPFAM" id="SSF75005">
    <property type="entry name" value="Arabinanase/levansucrase/invertase"/>
    <property type="match status" value="1"/>
</dbReference>
<dbReference type="PROSITE" id="PS00609">
    <property type="entry name" value="GLYCOSYL_HYDROL_F32"/>
    <property type="match status" value="1"/>
</dbReference>
<comment type="caution">
    <text evidence="12">The sequence shown here is derived from an EMBL/GenBank/DDBJ whole genome shotgun (WGS) entry which is preliminary data.</text>
</comment>
<proteinExistence type="inferred from homology"/>
<feature type="domain" description="Glycosyl hydrolase family 32 C-terminal" evidence="11">
    <location>
        <begin position="341"/>
        <end position="471"/>
    </location>
</feature>
<comment type="subcellular location">
    <subcellularLocation>
        <location evidence="9">Cytoplasm</location>
    </subcellularLocation>
</comment>
<comment type="function">
    <text evidence="9">Enables the bacterium to metabolize sucrose as a sole carbon source.</text>
</comment>
<dbReference type="InterPro" id="IPR023296">
    <property type="entry name" value="Glyco_hydro_beta-prop_sf"/>
</dbReference>
<reference evidence="13" key="1">
    <citation type="journal article" date="2019" name="Int. J. Syst. Evol. Microbiol.">
        <title>The Global Catalogue of Microorganisms (GCM) 10K type strain sequencing project: providing services to taxonomists for standard genome sequencing and annotation.</title>
        <authorList>
            <consortium name="The Broad Institute Genomics Platform"/>
            <consortium name="The Broad Institute Genome Sequencing Center for Infectious Disease"/>
            <person name="Wu L."/>
            <person name="Ma J."/>
        </authorList>
    </citation>
    <scope>NUCLEOTIDE SEQUENCE [LARGE SCALE GENOMIC DNA]</scope>
    <source>
        <strain evidence="13">IBRC-M 10703</strain>
    </source>
</reference>
<evidence type="ECO:0000313" key="12">
    <source>
        <dbReference type="EMBL" id="MFC4023008.1"/>
    </source>
</evidence>
<protein>
    <recommendedName>
        <fullName evidence="4 8">Sucrose-6-phosphate hydrolase</fullName>
        <ecNumber evidence="3 8">3.2.1.26</ecNumber>
    </recommendedName>
    <alternativeName>
        <fullName evidence="7 9">Invertase</fullName>
    </alternativeName>
</protein>
<dbReference type="InterPro" id="IPR051214">
    <property type="entry name" value="GH32_Enzymes"/>
</dbReference>
<dbReference type="PANTHER" id="PTHR43101:SF1">
    <property type="entry name" value="BETA-FRUCTOSIDASE"/>
    <property type="match status" value="1"/>
</dbReference>
<keyword evidence="5 8" id="KW-0378">Hydrolase</keyword>
<name>A0ABV8GW19_9BACI</name>
<dbReference type="Pfam" id="PF00251">
    <property type="entry name" value="Glyco_hydro_32N"/>
    <property type="match status" value="1"/>
</dbReference>
<evidence type="ECO:0000313" key="13">
    <source>
        <dbReference type="Proteomes" id="UP001595772"/>
    </source>
</evidence>
<dbReference type="Pfam" id="PF08244">
    <property type="entry name" value="Glyco_hydro_32C"/>
    <property type="match status" value="1"/>
</dbReference>
<evidence type="ECO:0000259" key="11">
    <source>
        <dbReference type="Pfam" id="PF08244"/>
    </source>
</evidence>
<dbReference type="EMBL" id="JBHSAO010000001">
    <property type="protein sequence ID" value="MFC4023008.1"/>
    <property type="molecule type" value="Genomic_DNA"/>
</dbReference>
<dbReference type="Proteomes" id="UP001595772">
    <property type="component" value="Unassembled WGS sequence"/>
</dbReference>
<organism evidence="12 13">
    <name type="scientific">Oceanobacillus longus</name>
    <dbReference type="NCBI Taxonomy" id="930120"/>
    <lineage>
        <taxon>Bacteria</taxon>
        <taxon>Bacillati</taxon>
        <taxon>Bacillota</taxon>
        <taxon>Bacilli</taxon>
        <taxon>Bacillales</taxon>
        <taxon>Bacillaceae</taxon>
        <taxon>Oceanobacillus</taxon>
    </lineage>
</organism>
<evidence type="ECO:0000256" key="8">
    <source>
        <dbReference type="RuleBase" id="RU362110"/>
    </source>
</evidence>
<keyword evidence="9" id="KW-0963">Cytoplasm</keyword>
<dbReference type="Gene3D" id="2.115.10.20">
    <property type="entry name" value="Glycosyl hydrolase domain, family 43"/>
    <property type="match status" value="1"/>
</dbReference>
<sequence>MTKTIFEIEELITNRIKEIQNMVADDPYRLHYHLMPQIGLLNDPNGFAYFNGCYHIFYQWNPFETKHGIKYWGHYISEDLVHWKEAPIALAPDQWYDMNGCYSGSAVVHQGKLYLFYTGNVMDDEENRESYQCMAVSEDGIDFHKKGPIIHVPEGYTAHFRDPKVFYKENQWYMVVGAQTTEEKGEVVLYTSPDLENWTFHGALAGSGHNGLGDFGYMWECPDLFKLDNQDILIICPQGLVPRGYELNNIFHAGYLAGKVDYDNVSFQHGPFTELDRGFDFYAPQTMIDSKGRRLLVGWMGNAEEGESIHPTTRYEWIHTLTLPRQLEWEEGKLMQYPVEELQGLRENKIEYADVPLNGDKISLPNIQGNVLELEITIKSGDWKSFTTTIGENKEISYDKSTQTFSFQRLNLADNHTFEKRYCVLDELRSIRLYKDTSSIEIFINGGEEVFSARVFDYTDDQEIHFYADRNLTMNVKKWDLKKLNAFNSNSINQTLGI</sequence>
<dbReference type="RefSeq" id="WP_379495494.1">
    <property type="nucleotide sequence ID" value="NZ_JBHSAO010000001.1"/>
</dbReference>
<feature type="domain" description="Glycosyl hydrolase family 32 N-terminal" evidence="10">
    <location>
        <begin position="33"/>
        <end position="338"/>
    </location>
</feature>
<accession>A0ABV8GW19</accession>
<dbReference type="InterPro" id="IPR001362">
    <property type="entry name" value="Glyco_hydro_32"/>
</dbReference>
<evidence type="ECO:0000256" key="9">
    <source>
        <dbReference type="RuleBase" id="RU365015"/>
    </source>
</evidence>
<dbReference type="CDD" id="cd18623">
    <property type="entry name" value="GH32_ScrB-like"/>
    <property type="match status" value="1"/>
</dbReference>
<gene>
    <name evidence="12" type="ORF">ACFOUV_04160</name>
</gene>
<evidence type="ECO:0000256" key="5">
    <source>
        <dbReference type="ARBA" id="ARBA00022801"/>
    </source>
</evidence>
<dbReference type="SUPFAM" id="SSF49899">
    <property type="entry name" value="Concanavalin A-like lectins/glucanases"/>
    <property type="match status" value="1"/>
</dbReference>
<comment type="pathway">
    <text evidence="1 9">Glycan biosynthesis; sucrose metabolism.</text>
</comment>